<dbReference type="Gene3D" id="2.170.270.10">
    <property type="entry name" value="SET domain"/>
    <property type="match status" value="1"/>
</dbReference>
<gene>
    <name evidence="1" type="ORF">PM001_LOCUS16027</name>
</gene>
<organism evidence="1 2">
    <name type="scientific">Peronospora matthiolae</name>
    <dbReference type="NCBI Taxonomy" id="2874970"/>
    <lineage>
        <taxon>Eukaryota</taxon>
        <taxon>Sar</taxon>
        <taxon>Stramenopiles</taxon>
        <taxon>Oomycota</taxon>
        <taxon>Peronosporomycetes</taxon>
        <taxon>Peronosporales</taxon>
        <taxon>Peronosporaceae</taxon>
        <taxon>Peronospora</taxon>
    </lineage>
</organism>
<protein>
    <recommendedName>
        <fullName evidence="3">SET domain-containing protein</fullName>
    </recommendedName>
</protein>
<dbReference type="Proteomes" id="UP001162060">
    <property type="component" value="Unassembled WGS sequence"/>
</dbReference>
<evidence type="ECO:0000313" key="2">
    <source>
        <dbReference type="Proteomes" id="UP001162060"/>
    </source>
</evidence>
<dbReference type="AlphaFoldDB" id="A0AAV1UB79"/>
<dbReference type="SUPFAM" id="SSF82199">
    <property type="entry name" value="SET domain"/>
    <property type="match status" value="1"/>
</dbReference>
<evidence type="ECO:0008006" key="3">
    <source>
        <dbReference type="Google" id="ProtNLM"/>
    </source>
</evidence>
<name>A0AAV1UB79_9STRA</name>
<sequence>MGRVVVSLVSQRAIKAGEEITVDYTGRLKDPLWFHCLCPVHKEDNNAALRLLGIKKELQNEGKGRVSME</sequence>
<reference evidence="1" key="1">
    <citation type="submission" date="2024-01" db="EMBL/GenBank/DDBJ databases">
        <authorList>
            <person name="Webb A."/>
        </authorList>
    </citation>
    <scope>NUCLEOTIDE SEQUENCE</scope>
    <source>
        <strain evidence="1">Pm1</strain>
    </source>
</reference>
<evidence type="ECO:0000313" key="1">
    <source>
        <dbReference type="EMBL" id="CAK7930877.1"/>
    </source>
</evidence>
<dbReference type="EMBL" id="CAKLBY020000170">
    <property type="protein sequence ID" value="CAK7930877.1"/>
    <property type="molecule type" value="Genomic_DNA"/>
</dbReference>
<comment type="caution">
    <text evidence="1">The sequence shown here is derived from an EMBL/GenBank/DDBJ whole genome shotgun (WGS) entry which is preliminary data.</text>
</comment>
<accession>A0AAV1UB79</accession>
<dbReference type="InterPro" id="IPR046341">
    <property type="entry name" value="SET_dom_sf"/>
</dbReference>
<proteinExistence type="predicted"/>